<dbReference type="SMART" id="SM00387">
    <property type="entry name" value="HATPase_c"/>
    <property type="match status" value="1"/>
</dbReference>
<evidence type="ECO:0000256" key="12">
    <source>
        <dbReference type="SAM" id="Phobius"/>
    </source>
</evidence>
<evidence type="ECO:0000256" key="1">
    <source>
        <dbReference type="ARBA" id="ARBA00000085"/>
    </source>
</evidence>
<dbReference type="FunFam" id="3.30.565.10:FF:000023">
    <property type="entry name" value="PAS domain-containing sensor histidine kinase"/>
    <property type="match status" value="1"/>
</dbReference>
<keyword evidence="4" id="KW-1003">Cell membrane</keyword>
<dbReference type="InterPro" id="IPR004358">
    <property type="entry name" value="Sig_transdc_His_kin-like_C"/>
</dbReference>
<evidence type="ECO:0000256" key="4">
    <source>
        <dbReference type="ARBA" id="ARBA00022475"/>
    </source>
</evidence>
<keyword evidence="9" id="KW-0067">ATP-binding</keyword>
<dbReference type="PROSITE" id="PS50109">
    <property type="entry name" value="HIS_KIN"/>
    <property type="match status" value="1"/>
</dbReference>
<dbReference type="Gene3D" id="3.30.450.20">
    <property type="entry name" value="PAS domain"/>
    <property type="match status" value="1"/>
</dbReference>
<dbReference type="PRINTS" id="PR00344">
    <property type="entry name" value="BCTRLSENSOR"/>
</dbReference>
<dbReference type="PANTHER" id="PTHR43711">
    <property type="entry name" value="TWO-COMPONENT HISTIDINE KINASE"/>
    <property type="match status" value="1"/>
</dbReference>
<dbReference type="EMBL" id="JAGWCR010000003">
    <property type="protein sequence ID" value="MBS3648167.1"/>
    <property type="molecule type" value="Genomic_DNA"/>
</dbReference>
<dbReference type="EC" id="2.7.13.3" evidence="3"/>
<dbReference type="Gene3D" id="3.30.565.10">
    <property type="entry name" value="Histidine kinase-like ATPase, C-terminal domain"/>
    <property type="match status" value="1"/>
</dbReference>
<name>A0A942I1K1_9HYPH</name>
<evidence type="ECO:0000313" key="15">
    <source>
        <dbReference type="Proteomes" id="UP000680348"/>
    </source>
</evidence>
<keyword evidence="6" id="KW-0808">Transferase</keyword>
<reference evidence="14" key="1">
    <citation type="submission" date="2021-04" db="EMBL/GenBank/DDBJ databases">
        <title>Pseudaminobacter soli sp. nov., isolated from paddy soil contaminated by heavy metals.</title>
        <authorList>
            <person name="Zhang K."/>
        </authorList>
    </citation>
    <scope>NUCLEOTIDE SEQUENCE</scope>
    <source>
        <strain evidence="14">19-2017</strain>
    </source>
</reference>
<evidence type="ECO:0000256" key="3">
    <source>
        <dbReference type="ARBA" id="ARBA00012438"/>
    </source>
</evidence>
<protein>
    <recommendedName>
        <fullName evidence="3">histidine kinase</fullName>
        <ecNumber evidence="3">2.7.13.3</ecNumber>
    </recommendedName>
</protein>
<dbReference type="CDD" id="cd00082">
    <property type="entry name" value="HisKA"/>
    <property type="match status" value="1"/>
</dbReference>
<evidence type="ECO:0000259" key="13">
    <source>
        <dbReference type="PROSITE" id="PS50109"/>
    </source>
</evidence>
<keyword evidence="12" id="KW-0812">Transmembrane</keyword>
<dbReference type="CDD" id="cd16922">
    <property type="entry name" value="HATPase_EvgS-ArcB-TorS-like"/>
    <property type="match status" value="1"/>
</dbReference>
<keyword evidence="10" id="KW-0902">Two-component regulatory system</keyword>
<sequence length="554" mass="58911">MGLLLAGPFFLSAAAWILLPASIGSVVTFGLMAGTFCLCGILALVLGASRNVALTLPVVLLLGAAHFALFIAGAGGLSSPVALLAAALPAEAWLATRNRQTLGMGFAAMLGCLVLQAIFSNVLPVGGSPTAWHWLLPLAYAGLVLPRMKSAALQESGTVRAPSQPETDEDRIEVRLAPGGELADIASSARDLLGVDPDLLIGTGLFDRIHVADRVGFLCALADLREGAARRKVEVRLRLPASGEQPSTRYRPLVIEMINTGTEKFTGFIRDNAEIAELRDALAAAREANAGLEVAKSRFLAAVSHELRTPLNSIIGFSDMLLCEVHGSFSDPRQKEHLQIVREAGNHLLGVVNSILDVSKIEAGAYATTPEPFRFDEAATFCHGMVRLQAESKQIRIVSDVPVSTGEVNADRRAVQQMLINLLSNAIKFTPSGGEVRLSAKRIGSRLHFWVKDNGIGIAEDDLKRIGEPFAQVQNDYTRHFEGTGLGLALVKGLVALHEGTMSIDSELGKGTKVTITLPIQGPGGAQVQRETATLRLPTVSSGVYEYGALRKAS</sequence>
<dbReference type="CDD" id="cd00130">
    <property type="entry name" value="PAS"/>
    <property type="match status" value="1"/>
</dbReference>
<dbReference type="InterPro" id="IPR003594">
    <property type="entry name" value="HATPase_dom"/>
</dbReference>
<keyword evidence="12" id="KW-1133">Transmembrane helix</keyword>
<comment type="caution">
    <text evidence="14">The sequence shown here is derived from an EMBL/GenBank/DDBJ whole genome shotgun (WGS) entry which is preliminary data.</text>
</comment>
<dbReference type="Pfam" id="PF00512">
    <property type="entry name" value="HisKA"/>
    <property type="match status" value="1"/>
</dbReference>
<dbReference type="SUPFAM" id="SSF47384">
    <property type="entry name" value="Homodimeric domain of signal transducing histidine kinase"/>
    <property type="match status" value="1"/>
</dbReference>
<feature type="transmembrane region" description="Helical" evidence="12">
    <location>
        <begin position="52"/>
        <end position="71"/>
    </location>
</feature>
<keyword evidence="15" id="KW-1185">Reference proteome</keyword>
<keyword evidence="5" id="KW-0597">Phosphoprotein</keyword>
<evidence type="ECO:0000256" key="7">
    <source>
        <dbReference type="ARBA" id="ARBA00022741"/>
    </source>
</evidence>
<gene>
    <name evidence="14" type="ORF">KEU06_05940</name>
</gene>
<proteinExistence type="predicted"/>
<dbReference type="Proteomes" id="UP000680348">
    <property type="component" value="Unassembled WGS sequence"/>
</dbReference>
<dbReference type="SMART" id="SM00388">
    <property type="entry name" value="HisKA"/>
    <property type="match status" value="1"/>
</dbReference>
<keyword evidence="7" id="KW-0547">Nucleotide-binding</keyword>
<evidence type="ECO:0000256" key="5">
    <source>
        <dbReference type="ARBA" id="ARBA00022553"/>
    </source>
</evidence>
<evidence type="ECO:0000256" key="6">
    <source>
        <dbReference type="ARBA" id="ARBA00022679"/>
    </source>
</evidence>
<dbReference type="GO" id="GO:0005886">
    <property type="term" value="C:plasma membrane"/>
    <property type="evidence" value="ECO:0007669"/>
    <property type="project" value="UniProtKB-SubCell"/>
</dbReference>
<dbReference type="Gene3D" id="1.10.287.130">
    <property type="match status" value="1"/>
</dbReference>
<dbReference type="InterPro" id="IPR003661">
    <property type="entry name" value="HisK_dim/P_dom"/>
</dbReference>
<keyword evidence="8 14" id="KW-0418">Kinase</keyword>
<dbReference type="InterPro" id="IPR050736">
    <property type="entry name" value="Sensor_HK_Regulatory"/>
</dbReference>
<dbReference type="GO" id="GO:0005524">
    <property type="term" value="F:ATP binding"/>
    <property type="evidence" value="ECO:0007669"/>
    <property type="project" value="UniProtKB-KW"/>
</dbReference>
<feature type="transmembrane region" description="Helical" evidence="12">
    <location>
        <begin position="25"/>
        <end position="45"/>
    </location>
</feature>
<evidence type="ECO:0000256" key="10">
    <source>
        <dbReference type="ARBA" id="ARBA00023012"/>
    </source>
</evidence>
<evidence type="ECO:0000256" key="9">
    <source>
        <dbReference type="ARBA" id="ARBA00022840"/>
    </source>
</evidence>
<organism evidence="14 15">
    <name type="scientific">Pseudaminobacter soli</name>
    <name type="common">ex Zhang et al. 2022</name>
    <dbReference type="NCBI Taxonomy" id="2831468"/>
    <lineage>
        <taxon>Bacteria</taxon>
        <taxon>Pseudomonadati</taxon>
        <taxon>Pseudomonadota</taxon>
        <taxon>Alphaproteobacteria</taxon>
        <taxon>Hyphomicrobiales</taxon>
        <taxon>Phyllobacteriaceae</taxon>
        <taxon>Pseudaminobacter</taxon>
    </lineage>
</organism>
<evidence type="ECO:0000256" key="2">
    <source>
        <dbReference type="ARBA" id="ARBA00004236"/>
    </source>
</evidence>
<dbReference type="PANTHER" id="PTHR43711:SF31">
    <property type="entry name" value="HISTIDINE KINASE"/>
    <property type="match status" value="1"/>
</dbReference>
<dbReference type="InterPro" id="IPR000014">
    <property type="entry name" value="PAS"/>
</dbReference>
<dbReference type="InterPro" id="IPR005467">
    <property type="entry name" value="His_kinase_dom"/>
</dbReference>
<dbReference type="Pfam" id="PF02518">
    <property type="entry name" value="HATPase_c"/>
    <property type="match status" value="1"/>
</dbReference>
<evidence type="ECO:0000256" key="11">
    <source>
        <dbReference type="ARBA" id="ARBA00023136"/>
    </source>
</evidence>
<dbReference type="SUPFAM" id="SSF55874">
    <property type="entry name" value="ATPase domain of HSP90 chaperone/DNA topoisomerase II/histidine kinase"/>
    <property type="match status" value="1"/>
</dbReference>
<dbReference type="InterPro" id="IPR036097">
    <property type="entry name" value="HisK_dim/P_sf"/>
</dbReference>
<dbReference type="InterPro" id="IPR036890">
    <property type="entry name" value="HATPase_C_sf"/>
</dbReference>
<accession>A0A942I1K1</accession>
<evidence type="ECO:0000256" key="8">
    <source>
        <dbReference type="ARBA" id="ARBA00022777"/>
    </source>
</evidence>
<keyword evidence="11 12" id="KW-0472">Membrane</keyword>
<dbReference type="AlphaFoldDB" id="A0A942I1K1"/>
<dbReference type="GO" id="GO:0000155">
    <property type="term" value="F:phosphorelay sensor kinase activity"/>
    <property type="evidence" value="ECO:0007669"/>
    <property type="project" value="InterPro"/>
</dbReference>
<feature type="domain" description="Histidine kinase" evidence="13">
    <location>
        <begin position="302"/>
        <end position="522"/>
    </location>
</feature>
<comment type="catalytic activity">
    <reaction evidence="1">
        <text>ATP + protein L-histidine = ADP + protein N-phospho-L-histidine.</text>
        <dbReference type="EC" id="2.7.13.3"/>
    </reaction>
</comment>
<comment type="subcellular location">
    <subcellularLocation>
        <location evidence="2">Cell membrane</location>
    </subcellularLocation>
</comment>
<evidence type="ECO:0000313" key="14">
    <source>
        <dbReference type="EMBL" id="MBS3648167.1"/>
    </source>
</evidence>